<dbReference type="EMBL" id="SIHI01000017">
    <property type="protein sequence ID" value="TWT49876.1"/>
    <property type="molecule type" value="Genomic_DNA"/>
</dbReference>
<evidence type="ECO:0000313" key="2">
    <source>
        <dbReference type="Proteomes" id="UP000317243"/>
    </source>
</evidence>
<proteinExistence type="predicted"/>
<accession>A0A5C5WGF4</accession>
<sequence>MFQFHETEIENERTPILAVLHLSFVRLKQILCEMAGKLRDSAQFVSSGLPCFV</sequence>
<protein>
    <submittedName>
        <fullName evidence="1">Uncharacterized protein</fullName>
    </submittedName>
</protein>
<dbReference type="Proteomes" id="UP000317243">
    <property type="component" value="Unassembled WGS sequence"/>
</dbReference>
<name>A0A5C5WGF4_9PLAN</name>
<keyword evidence="2" id="KW-1185">Reference proteome</keyword>
<comment type="caution">
    <text evidence="1">The sequence shown here is derived from an EMBL/GenBank/DDBJ whole genome shotgun (WGS) entry which is preliminary data.</text>
</comment>
<reference evidence="1 2" key="1">
    <citation type="submission" date="2019-02" db="EMBL/GenBank/DDBJ databases">
        <title>Deep-cultivation of Planctomycetes and their phenomic and genomic characterization uncovers novel biology.</title>
        <authorList>
            <person name="Wiegand S."/>
            <person name="Jogler M."/>
            <person name="Boedeker C."/>
            <person name="Pinto D."/>
            <person name="Vollmers J."/>
            <person name="Rivas-Marin E."/>
            <person name="Kohn T."/>
            <person name="Peeters S.H."/>
            <person name="Heuer A."/>
            <person name="Rast P."/>
            <person name="Oberbeckmann S."/>
            <person name="Bunk B."/>
            <person name="Jeske O."/>
            <person name="Meyerdierks A."/>
            <person name="Storesund J.E."/>
            <person name="Kallscheuer N."/>
            <person name="Luecker S."/>
            <person name="Lage O.M."/>
            <person name="Pohl T."/>
            <person name="Merkel B.J."/>
            <person name="Hornburger P."/>
            <person name="Mueller R.-W."/>
            <person name="Bruemmer F."/>
            <person name="Labrenz M."/>
            <person name="Spormann A.M."/>
            <person name="Op Den Camp H."/>
            <person name="Overmann J."/>
            <person name="Amann R."/>
            <person name="Jetten M.S.M."/>
            <person name="Mascher T."/>
            <person name="Medema M.H."/>
            <person name="Devos D.P."/>
            <person name="Kaster A.-K."/>
            <person name="Ovreas L."/>
            <person name="Rohde M."/>
            <person name="Galperin M.Y."/>
            <person name="Jogler C."/>
        </authorList>
    </citation>
    <scope>NUCLEOTIDE SEQUENCE [LARGE SCALE GENOMIC DNA]</scope>
    <source>
        <strain evidence="1 2">KOR42</strain>
    </source>
</reference>
<dbReference type="AlphaFoldDB" id="A0A5C5WGF4"/>
<organism evidence="1 2">
    <name type="scientific">Thalassoglobus neptunius</name>
    <dbReference type="NCBI Taxonomy" id="1938619"/>
    <lineage>
        <taxon>Bacteria</taxon>
        <taxon>Pseudomonadati</taxon>
        <taxon>Planctomycetota</taxon>
        <taxon>Planctomycetia</taxon>
        <taxon>Planctomycetales</taxon>
        <taxon>Planctomycetaceae</taxon>
        <taxon>Thalassoglobus</taxon>
    </lineage>
</organism>
<evidence type="ECO:0000313" key="1">
    <source>
        <dbReference type="EMBL" id="TWT49876.1"/>
    </source>
</evidence>
<gene>
    <name evidence="1" type="ORF">KOR42_38280</name>
</gene>